<dbReference type="RefSeq" id="WP_167485987.1">
    <property type="nucleotide sequence ID" value="NZ_CP046173.1"/>
</dbReference>
<evidence type="ECO:0000313" key="1">
    <source>
        <dbReference type="EMBL" id="QIS18663.1"/>
    </source>
</evidence>
<protein>
    <submittedName>
        <fullName evidence="1">Uncharacterized protein</fullName>
    </submittedName>
</protein>
<proteinExistence type="predicted"/>
<evidence type="ECO:0000313" key="2">
    <source>
        <dbReference type="Proteomes" id="UP000500953"/>
    </source>
</evidence>
<gene>
    <name evidence="1" type="ORF">F6W96_10545</name>
</gene>
<organism evidence="1 2">
    <name type="scientific">Nocardia terpenica</name>
    <dbReference type="NCBI Taxonomy" id="455432"/>
    <lineage>
        <taxon>Bacteria</taxon>
        <taxon>Bacillati</taxon>
        <taxon>Actinomycetota</taxon>
        <taxon>Actinomycetes</taxon>
        <taxon>Mycobacteriales</taxon>
        <taxon>Nocardiaceae</taxon>
        <taxon>Nocardia</taxon>
    </lineage>
</organism>
<dbReference type="AlphaFoldDB" id="A0A6G9Z0X9"/>
<dbReference type="EMBL" id="CP046173">
    <property type="protein sequence ID" value="QIS18663.1"/>
    <property type="molecule type" value="Genomic_DNA"/>
</dbReference>
<accession>A0A6G9Z0X9</accession>
<reference evidence="1 2" key="1">
    <citation type="journal article" date="2019" name="ACS Chem. Biol.">
        <title>Identification and Mobilization of a Cryptic Antibiotic Biosynthesis Gene Locus from a Human-Pathogenic Nocardia Isolate.</title>
        <authorList>
            <person name="Herisse M."/>
            <person name="Ishida K."/>
            <person name="Porter J.L."/>
            <person name="Howden B."/>
            <person name="Hertweck C."/>
            <person name="Stinear T.P."/>
            <person name="Pidot S.J."/>
        </authorList>
    </citation>
    <scope>NUCLEOTIDE SEQUENCE [LARGE SCALE GENOMIC DNA]</scope>
    <source>
        <strain evidence="1 2">AUSMDU00012715</strain>
    </source>
</reference>
<sequence length="52" mass="5578">MRIGIMLGESTEPDALERLTDDLRRAAEFVGSIFAGGDAATRTRELLVGLAD</sequence>
<name>A0A6G9Z0X9_9NOCA</name>
<dbReference type="Proteomes" id="UP000500953">
    <property type="component" value="Chromosome"/>
</dbReference>